<reference evidence="4" key="1">
    <citation type="submission" date="2020-12" db="EMBL/GenBank/DDBJ databases">
        <title>Metabolic potential, ecology and presence of endohyphal bacteria is reflected in genomic diversity of Mucoromycotina.</title>
        <authorList>
            <person name="Muszewska A."/>
            <person name="Okrasinska A."/>
            <person name="Steczkiewicz K."/>
            <person name="Drgas O."/>
            <person name="Orlowska M."/>
            <person name="Perlinska-Lenart U."/>
            <person name="Aleksandrzak-Piekarczyk T."/>
            <person name="Szatraj K."/>
            <person name="Zielenkiewicz U."/>
            <person name="Pilsyk S."/>
            <person name="Malc E."/>
            <person name="Mieczkowski P."/>
            <person name="Kruszewska J.S."/>
            <person name="Biernat P."/>
            <person name="Pawlowska J."/>
        </authorList>
    </citation>
    <scope>NUCLEOTIDE SEQUENCE</scope>
    <source>
        <strain evidence="4">WA0000017839</strain>
    </source>
</reference>
<dbReference type="Proteomes" id="UP000603453">
    <property type="component" value="Unassembled WGS sequence"/>
</dbReference>
<comment type="caution">
    <text evidence="4">The sequence shown here is derived from an EMBL/GenBank/DDBJ whole genome shotgun (WGS) entry which is preliminary data.</text>
</comment>
<dbReference type="Gene3D" id="3.60.10.10">
    <property type="entry name" value="Endonuclease/exonuclease/phosphatase"/>
    <property type="match status" value="1"/>
</dbReference>
<dbReference type="InterPro" id="IPR036691">
    <property type="entry name" value="Endo/exonu/phosph_ase_sf"/>
</dbReference>
<feature type="domain" description="Reverse transcriptase" evidence="3">
    <location>
        <begin position="881"/>
        <end position="1161"/>
    </location>
</feature>
<dbReference type="OrthoDB" id="2272068at2759"/>
<dbReference type="InterPro" id="IPR005135">
    <property type="entry name" value="Endo/exonuclease/phosphatase"/>
</dbReference>
<evidence type="ECO:0000259" key="3">
    <source>
        <dbReference type="PROSITE" id="PS50878"/>
    </source>
</evidence>
<protein>
    <recommendedName>
        <fullName evidence="3">Reverse transcriptase domain-containing protein</fullName>
    </recommendedName>
</protein>
<gene>
    <name evidence="4" type="ORF">INT47_000260</name>
</gene>
<evidence type="ECO:0000256" key="1">
    <source>
        <dbReference type="SAM" id="Coils"/>
    </source>
</evidence>
<sequence>MNNNVEVLLQDLSSAISNLNSKFDATSARYETVIQELRSENQRLSAEMSRIQAILKTIQGATASSAMDIDTAATSSAPRTQGTNASKYATATPITVPTNGNTTKVPEVPTPRDQVKHMDKPASSWVQVAKRKTKAPLSDRKRSATARAFTAPRDVTAPSGYAYMYIPRSRNLNRRDVRHRFALLGIETARVIDISFPARSVIGILIHQEYLSTFTAVLADCKVKFIEDFNPTDAIHVADPKYADMPAPQRSRLAAALQQDRCYTTLNFVREYLVPSVSKFFVEQGWISTALAQSVIHQRLPRPIKKSRDESYRGFAAEVFLNATGDDDAEMGEEFCENAYGTDTESDEETPGSPSSTQPEQAEEPTSNNITIGLWNANGLTATKVSELLSFCHSFTVIFITESKLTAPSRLHDTEGWTQFHLYGPPVYVNPTYNRGSQGVVALVNPNCPVTVTHLLSPNPYTLSLQFGKLRITCLYLPPSLSLPQVFATLDTIPLQQDSILCGDFNARFHHFTGDTDRNVRGTRLQSWCEDHDLSILNATMAHGDETFTRMVEGQQQKSIIDLFITNNLTVLQNPSMFVDKDLVLGSDHCVLSLTFDLAVDSVAGVVPDAVPPRRLWNHTKLLEPKVSELYTRHFVKNAKELFDSLDYTRQQLRQCPEYAEKPDMDALNDTLCSAIYSALDDTVGTRKPRPATWHKYWTPALQEVAAIRNNCYRRWRNANGVDKVFCWTEYQVAKKNLCRDILTAKRLSWRDYCNSMDTDFNKAISTIKNQKRNRESSGTFTHPEGPAAASTAMVNHLAQVYNGHLLPSPRPTFSLFSENELPHPSPIEESDAGLFKADHIEEVINWLPRRKAPGVDHLRAEMLVPLRYFLGLLLSRFFEICCFWSDTPMQWRHAQVFPIFEKGDPAQASNYRPISLTSIIRKLFEMVLKNTVEKYSPRIDVAQGGFKSRHSALDQALCLHDLIQDYYHSHHERYPVVAFLDIATAYDSVDRTIIWKALRENGMPTPLLGLLQNLFDQVTISVLISNATSDAFSPATGVLQGSVLSPMLYSIFINSLPVQLRDFASPLTTRVKVPSTSTSESSSESDNFEITPINSLLFADDVAIIGTRFEVQDMLDSAATHSRRLGYRWEPEKCAVLNHPSDRIDAVNHRPPLSLYGVALPQVQDFVYLGVPFSMRGIDNKLLTTQRAKGTIGAMATLHRMGANRSGFLLMRSSHLYKTFVCPKFEYGLAISSLTTADLKTIEKLQDRCLRLMVGGHPTSSTAALKLITNIPSVSWRIDVLITKFCIRTSFLPEDCLLKLLDTSLSTSLPLDPHTLSSAKMNTLLQLDRQTLHDKLMQNDPLVLSKACRPKLSVDPILYLPATRTDRSRLIRWRMGWLPGRPHDCVCTRDHTSRQHFSTGECDAIPGLVFDSLPHPPPNVRIIDHAISMLPIKTSTFCEYWPALLELLWYIECNVAPDTCFPEDADFGLKWREHCSRLSSRSTVSEKN</sequence>
<keyword evidence="1" id="KW-0175">Coiled coil</keyword>
<evidence type="ECO:0000313" key="4">
    <source>
        <dbReference type="EMBL" id="KAG2191405.1"/>
    </source>
</evidence>
<keyword evidence="5" id="KW-1185">Reference proteome</keyword>
<dbReference type="PROSITE" id="PS50878">
    <property type="entry name" value="RT_POL"/>
    <property type="match status" value="1"/>
</dbReference>
<evidence type="ECO:0000313" key="5">
    <source>
        <dbReference type="Proteomes" id="UP000603453"/>
    </source>
</evidence>
<organism evidence="4 5">
    <name type="scientific">Mucor saturninus</name>
    <dbReference type="NCBI Taxonomy" id="64648"/>
    <lineage>
        <taxon>Eukaryota</taxon>
        <taxon>Fungi</taxon>
        <taxon>Fungi incertae sedis</taxon>
        <taxon>Mucoromycota</taxon>
        <taxon>Mucoromycotina</taxon>
        <taxon>Mucoromycetes</taxon>
        <taxon>Mucorales</taxon>
        <taxon>Mucorineae</taxon>
        <taxon>Mucoraceae</taxon>
        <taxon>Mucor</taxon>
    </lineage>
</organism>
<dbReference type="CDD" id="cd01650">
    <property type="entry name" value="RT_nLTR_like"/>
    <property type="match status" value="1"/>
</dbReference>
<dbReference type="GO" id="GO:0003824">
    <property type="term" value="F:catalytic activity"/>
    <property type="evidence" value="ECO:0007669"/>
    <property type="project" value="InterPro"/>
</dbReference>
<dbReference type="Pfam" id="PF14529">
    <property type="entry name" value="Exo_endo_phos_2"/>
    <property type="match status" value="1"/>
</dbReference>
<feature type="region of interest" description="Disordered" evidence="2">
    <location>
        <begin position="92"/>
        <end position="122"/>
    </location>
</feature>
<proteinExistence type="predicted"/>
<dbReference type="SUPFAM" id="SSF56219">
    <property type="entry name" value="DNase I-like"/>
    <property type="match status" value="1"/>
</dbReference>
<feature type="compositionally biased region" description="Polar residues" evidence="2">
    <location>
        <begin position="352"/>
        <end position="367"/>
    </location>
</feature>
<dbReference type="SUPFAM" id="SSF56672">
    <property type="entry name" value="DNA/RNA polymerases"/>
    <property type="match status" value="1"/>
</dbReference>
<feature type="coiled-coil region" evidence="1">
    <location>
        <begin position="2"/>
        <end position="54"/>
    </location>
</feature>
<dbReference type="PANTHER" id="PTHR19446">
    <property type="entry name" value="REVERSE TRANSCRIPTASES"/>
    <property type="match status" value="1"/>
</dbReference>
<dbReference type="InterPro" id="IPR043502">
    <property type="entry name" value="DNA/RNA_pol_sf"/>
</dbReference>
<dbReference type="Pfam" id="PF00078">
    <property type="entry name" value="RVT_1"/>
    <property type="match status" value="1"/>
</dbReference>
<dbReference type="InterPro" id="IPR000477">
    <property type="entry name" value="RT_dom"/>
</dbReference>
<evidence type="ECO:0000256" key="2">
    <source>
        <dbReference type="SAM" id="MobiDB-lite"/>
    </source>
</evidence>
<feature type="region of interest" description="Disordered" evidence="2">
    <location>
        <begin position="340"/>
        <end position="367"/>
    </location>
</feature>
<feature type="compositionally biased region" description="Polar residues" evidence="2">
    <location>
        <begin position="92"/>
        <end position="104"/>
    </location>
</feature>
<accession>A0A8H7UQ46</accession>
<dbReference type="EMBL" id="JAEPRD010000420">
    <property type="protein sequence ID" value="KAG2191405.1"/>
    <property type="molecule type" value="Genomic_DNA"/>
</dbReference>
<name>A0A8H7UQ46_9FUNG</name>